<evidence type="ECO:0000313" key="9">
    <source>
        <dbReference type="EMBL" id="GGH57799.1"/>
    </source>
</evidence>
<dbReference type="GO" id="GO:0009279">
    <property type="term" value="C:cell outer membrane"/>
    <property type="evidence" value="ECO:0007669"/>
    <property type="project" value="UniProtKB-SubCell"/>
</dbReference>
<gene>
    <name evidence="9" type="ORF">GCM10011379_02850</name>
</gene>
<dbReference type="GO" id="GO:1990281">
    <property type="term" value="C:efflux pump complex"/>
    <property type="evidence" value="ECO:0007669"/>
    <property type="project" value="TreeGrafter"/>
</dbReference>
<name>A0A917IN90_9BACT</name>
<dbReference type="Gene3D" id="1.20.1600.10">
    <property type="entry name" value="Outer membrane efflux proteins (OEP)"/>
    <property type="match status" value="1"/>
</dbReference>
<keyword evidence="8" id="KW-0732">Signal</keyword>
<dbReference type="RefSeq" id="WP_188949984.1">
    <property type="nucleotide sequence ID" value="NZ_BMIB01000001.1"/>
</dbReference>
<keyword evidence="5" id="KW-0812">Transmembrane</keyword>
<evidence type="ECO:0000313" key="10">
    <source>
        <dbReference type="Proteomes" id="UP000627292"/>
    </source>
</evidence>
<dbReference type="InterPro" id="IPR003423">
    <property type="entry name" value="OMP_efflux"/>
</dbReference>
<evidence type="ECO:0000256" key="7">
    <source>
        <dbReference type="ARBA" id="ARBA00023237"/>
    </source>
</evidence>
<dbReference type="InterPro" id="IPR051906">
    <property type="entry name" value="TolC-like"/>
</dbReference>
<protein>
    <submittedName>
        <fullName evidence="9">Transporter</fullName>
    </submittedName>
</protein>
<accession>A0A917IN90</accession>
<feature type="signal peptide" evidence="8">
    <location>
        <begin position="1"/>
        <end position="26"/>
    </location>
</feature>
<keyword evidence="7" id="KW-0998">Cell outer membrane</keyword>
<evidence type="ECO:0000256" key="5">
    <source>
        <dbReference type="ARBA" id="ARBA00022692"/>
    </source>
</evidence>
<dbReference type="AlphaFoldDB" id="A0A917IN90"/>
<reference evidence="9" key="1">
    <citation type="journal article" date="2014" name="Int. J. Syst. Evol. Microbiol.">
        <title>Complete genome sequence of Corynebacterium casei LMG S-19264T (=DSM 44701T), isolated from a smear-ripened cheese.</title>
        <authorList>
            <consortium name="US DOE Joint Genome Institute (JGI-PGF)"/>
            <person name="Walter F."/>
            <person name="Albersmeier A."/>
            <person name="Kalinowski J."/>
            <person name="Ruckert C."/>
        </authorList>
    </citation>
    <scope>NUCLEOTIDE SEQUENCE</scope>
    <source>
        <strain evidence="9">CGMCC 1.15290</strain>
    </source>
</reference>
<dbReference type="PANTHER" id="PTHR30026">
    <property type="entry name" value="OUTER MEMBRANE PROTEIN TOLC"/>
    <property type="match status" value="1"/>
</dbReference>
<keyword evidence="3" id="KW-0813">Transport</keyword>
<dbReference type="Proteomes" id="UP000627292">
    <property type="component" value="Unassembled WGS sequence"/>
</dbReference>
<sequence>METKYKPFKRLLPFMGLLLLWVTGNGQETTQHPDTLLLTISRSVAMARAGNKNIQRAHLQQQMADDNTGIEKNRQLPDVDLHASYARITNLLEYHGSLSNTETIKAIPDMYELSGNLKMPLYAGKRIKTGIDIAMEQAAVSRLKSAAVGNDIHIKTIATYLGIYHLQSLQAVIIERIAEYEQRLKEVQALKRNGAVTRNEILRAELQLSNMQLSLISNRKNIEIAMQELKTLLNVHERTQLTLDTAQLSNMPLLQQSYEACLTLAYQKDEMQIARKEEKLAQLQRKQIQGGYYPTVALFGSWAYNYPNYRLFPPSPYLYRLGMIGIDASFSISDLYKNKKRMALASKKVADKALETALIQDEITNQVHKEYVQLQEIKERIPVTEAAITQATENYRIVKTKYLNQLALITDITDADNALLSARFANITEKINAQMKYFQLLYVTGMLTPAAPQPTNSPEQP</sequence>
<dbReference type="Pfam" id="PF02321">
    <property type="entry name" value="OEP"/>
    <property type="match status" value="1"/>
</dbReference>
<evidence type="ECO:0000256" key="2">
    <source>
        <dbReference type="ARBA" id="ARBA00007613"/>
    </source>
</evidence>
<keyword evidence="10" id="KW-1185">Reference proteome</keyword>
<dbReference type="GO" id="GO:0015288">
    <property type="term" value="F:porin activity"/>
    <property type="evidence" value="ECO:0007669"/>
    <property type="project" value="TreeGrafter"/>
</dbReference>
<evidence type="ECO:0000256" key="8">
    <source>
        <dbReference type="SAM" id="SignalP"/>
    </source>
</evidence>
<dbReference type="SUPFAM" id="SSF56954">
    <property type="entry name" value="Outer membrane efflux proteins (OEP)"/>
    <property type="match status" value="1"/>
</dbReference>
<keyword evidence="6" id="KW-0472">Membrane</keyword>
<evidence type="ECO:0000256" key="6">
    <source>
        <dbReference type="ARBA" id="ARBA00023136"/>
    </source>
</evidence>
<keyword evidence="4" id="KW-1134">Transmembrane beta strand</keyword>
<comment type="similarity">
    <text evidence="2">Belongs to the outer membrane factor (OMF) (TC 1.B.17) family.</text>
</comment>
<evidence type="ECO:0000256" key="1">
    <source>
        <dbReference type="ARBA" id="ARBA00004442"/>
    </source>
</evidence>
<evidence type="ECO:0000256" key="3">
    <source>
        <dbReference type="ARBA" id="ARBA00022448"/>
    </source>
</evidence>
<feature type="chain" id="PRO_5037863194" evidence="8">
    <location>
        <begin position="27"/>
        <end position="461"/>
    </location>
</feature>
<evidence type="ECO:0000256" key="4">
    <source>
        <dbReference type="ARBA" id="ARBA00022452"/>
    </source>
</evidence>
<comment type="caution">
    <text evidence="9">The sequence shown here is derived from an EMBL/GenBank/DDBJ whole genome shotgun (WGS) entry which is preliminary data.</text>
</comment>
<dbReference type="PANTHER" id="PTHR30026:SF20">
    <property type="entry name" value="OUTER MEMBRANE PROTEIN TOLC"/>
    <property type="match status" value="1"/>
</dbReference>
<reference evidence="9" key="2">
    <citation type="submission" date="2020-09" db="EMBL/GenBank/DDBJ databases">
        <authorList>
            <person name="Sun Q."/>
            <person name="Zhou Y."/>
        </authorList>
    </citation>
    <scope>NUCLEOTIDE SEQUENCE</scope>
    <source>
        <strain evidence="9">CGMCC 1.15290</strain>
    </source>
</reference>
<comment type="subcellular location">
    <subcellularLocation>
        <location evidence="1">Cell outer membrane</location>
    </subcellularLocation>
</comment>
<dbReference type="EMBL" id="BMIB01000001">
    <property type="protein sequence ID" value="GGH57799.1"/>
    <property type="molecule type" value="Genomic_DNA"/>
</dbReference>
<dbReference type="GO" id="GO:0015562">
    <property type="term" value="F:efflux transmembrane transporter activity"/>
    <property type="evidence" value="ECO:0007669"/>
    <property type="project" value="InterPro"/>
</dbReference>
<organism evidence="9 10">
    <name type="scientific">Filimonas zeae</name>
    <dbReference type="NCBI Taxonomy" id="1737353"/>
    <lineage>
        <taxon>Bacteria</taxon>
        <taxon>Pseudomonadati</taxon>
        <taxon>Bacteroidota</taxon>
        <taxon>Chitinophagia</taxon>
        <taxon>Chitinophagales</taxon>
        <taxon>Chitinophagaceae</taxon>
        <taxon>Filimonas</taxon>
    </lineage>
</organism>
<proteinExistence type="inferred from homology"/>